<dbReference type="OrthoDB" id="641022at2"/>
<protein>
    <submittedName>
        <fullName evidence="2">Virulence factor family protein</fullName>
    </submittedName>
</protein>
<dbReference type="KEGG" id="pcm:AY601_3148"/>
<dbReference type="Gene3D" id="3.40.50.1820">
    <property type="entry name" value="alpha/beta hydrolase"/>
    <property type="match status" value="1"/>
</dbReference>
<dbReference type="Proteomes" id="UP000071561">
    <property type="component" value="Chromosome"/>
</dbReference>
<name>A0A127VFE1_9SPHI</name>
<keyword evidence="3" id="KW-1185">Reference proteome</keyword>
<dbReference type="EMBL" id="CP014504">
    <property type="protein sequence ID" value="AMQ00020.1"/>
    <property type="molecule type" value="Genomic_DNA"/>
</dbReference>
<reference evidence="2 3" key="1">
    <citation type="submission" date="2016-03" db="EMBL/GenBank/DDBJ databases">
        <title>Complete genome sequence of Pedobacter cryoconitis PAMC 27485.</title>
        <authorList>
            <person name="Lee J."/>
            <person name="Kim O.-S."/>
        </authorList>
    </citation>
    <scope>NUCLEOTIDE SEQUENCE [LARGE SCALE GENOMIC DNA]</scope>
    <source>
        <strain evidence="2 3">PAMC 27485</strain>
    </source>
</reference>
<dbReference type="PROSITE" id="PS51257">
    <property type="entry name" value="PROKAR_LIPOPROTEIN"/>
    <property type="match status" value="1"/>
</dbReference>
<evidence type="ECO:0000259" key="1">
    <source>
        <dbReference type="Pfam" id="PF06057"/>
    </source>
</evidence>
<dbReference type="Pfam" id="PF06057">
    <property type="entry name" value="VirJ"/>
    <property type="match status" value="1"/>
</dbReference>
<dbReference type="SUPFAM" id="SSF53474">
    <property type="entry name" value="alpha/beta-Hydrolases"/>
    <property type="match status" value="1"/>
</dbReference>
<dbReference type="ESTHER" id="9sphi-a0a127vfe1">
    <property type="family name" value="VirJ"/>
</dbReference>
<dbReference type="InterPro" id="IPR010333">
    <property type="entry name" value="VirJ"/>
</dbReference>
<proteinExistence type="predicted"/>
<organism evidence="2 3">
    <name type="scientific">Pedobacter cryoconitis</name>
    <dbReference type="NCBI Taxonomy" id="188932"/>
    <lineage>
        <taxon>Bacteria</taxon>
        <taxon>Pseudomonadati</taxon>
        <taxon>Bacteroidota</taxon>
        <taxon>Sphingobacteriia</taxon>
        <taxon>Sphingobacteriales</taxon>
        <taxon>Sphingobacteriaceae</taxon>
        <taxon>Pedobacter</taxon>
    </lineage>
</organism>
<feature type="domain" description="Bacterial virulence" evidence="1">
    <location>
        <begin position="55"/>
        <end position="228"/>
    </location>
</feature>
<accession>A0A127VFE1</accession>
<dbReference type="AlphaFoldDB" id="A0A127VFE1"/>
<gene>
    <name evidence="2" type="ORF">AY601_3148</name>
</gene>
<dbReference type="PATRIC" id="fig|188932.3.peg.3280"/>
<evidence type="ECO:0000313" key="3">
    <source>
        <dbReference type="Proteomes" id="UP000071561"/>
    </source>
</evidence>
<sequence>MSYWQRGLCLIYIFLFSSCGILMKTRATNHHGVETDDFNLPVINYPSAIPSSKRLLLLFSGDGGWLDFEDQLSTGFAQKGFHTIGFNSRSYFWDGKTPQQTADDIALLIYKYSTLYNTRVIYLVGYSFGADVVPFIYNRLPEAMKNKVVALELMSPYFTSDFKVHTSDLLNLAGDDRQYKVQPEIEAVNVPIFCFYGKNEDPKPMEKLQKKNFTLKILPGDHHYDVSSHQEIFKALRGLRRNQFFREHGLWML</sequence>
<evidence type="ECO:0000313" key="2">
    <source>
        <dbReference type="EMBL" id="AMQ00020.1"/>
    </source>
</evidence>
<dbReference type="InterPro" id="IPR029058">
    <property type="entry name" value="AB_hydrolase_fold"/>
</dbReference>